<dbReference type="PANTHER" id="PTHR35450:SF2">
    <property type="entry name" value="REVERSE TRANSCRIPTASE DOMAIN-CONTAINING PROTEIN"/>
    <property type="match status" value="1"/>
</dbReference>
<protein>
    <recommendedName>
        <fullName evidence="1">Reverse transcriptase domain-containing protein</fullName>
    </recommendedName>
</protein>
<dbReference type="InterPro" id="IPR000477">
    <property type="entry name" value="RT_dom"/>
</dbReference>
<gene>
    <name evidence="2" type="ORF">FSCOSCO3_A033805</name>
</gene>
<accession>A0AAV1P7D2</accession>
<keyword evidence="3" id="KW-1185">Reference proteome</keyword>
<name>A0AAV1P7D2_SCOSC</name>
<sequence length="81" mass="9060">MGMWKTILEANSKPIAPVTIKCVIYQGDALSPLLFCIGLNPLSQIITMCGYGHQFRSGAIISHLLYMDDIKLYARNEQDID</sequence>
<dbReference type="Pfam" id="PF00078">
    <property type="entry name" value="RVT_1"/>
    <property type="match status" value="1"/>
</dbReference>
<organism evidence="2 3">
    <name type="scientific">Scomber scombrus</name>
    <name type="common">Atlantic mackerel</name>
    <name type="synonym">Scomber vernalis</name>
    <dbReference type="NCBI Taxonomy" id="13677"/>
    <lineage>
        <taxon>Eukaryota</taxon>
        <taxon>Metazoa</taxon>
        <taxon>Chordata</taxon>
        <taxon>Craniata</taxon>
        <taxon>Vertebrata</taxon>
        <taxon>Euteleostomi</taxon>
        <taxon>Actinopterygii</taxon>
        <taxon>Neopterygii</taxon>
        <taxon>Teleostei</taxon>
        <taxon>Neoteleostei</taxon>
        <taxon>Acanthomorphata</taxon>
        <taxon>Pelagiaria</taxon>
        <taxon>Scombriformes</taxon>
        <taxon>Scombridae</taxon>
        <taxon>Scomber</taxon>
    </lineage>
</organism>
<reference evidence="2 3" key="1">
    <citation type="submission" date="2024-01" db="EMBL/GenBank/DDBJ databases">
        <authorList>
            <person name="Alioto T."/>
            <person name="Alioto T."/>
            <person name="Gomez Garrido J."/>
        </authorList>
    </citation>
    <scope>NUCLEOTIDE SEQUENCE [LARGE SCALE GENOMIC DNA]</scope>
</reference>
<dbReference type="AlphaFoldDB" id="A0AAV1P7D2"/>
<evidence type="ECO:0000313" key="2">
    <source>
        <dbReference type="EMBL" id="CAK6967747.1"/>
    </source>
</evidence>
<proteinExistence type="predicted"/>
<feature type="domain" description="Reverse transcriptase" evidence="1">
    <location>
        <begin position="4"/>
        <end position="79"/>
    </location>
</feature>
<comment type="caution">
    <text evidence="2">The sequence shown here is derived from an EMBL/GenBank/DDBJ whole genome shotgun (WGS) entry which is preliminary data.</text>
</comment>
<dbReference type="Proteomes" id="UP001314229">
    <property type="component" value="Unassembled WGS sequence"/>
</dbReference>
<evidence type="ECO:0000313" key="3">
    <source>
        <dbReference type="Proteomes" id="UP001314229"/>
    </source>
</evidence>
<evidence type="ECO:0000259" key="1">
    <source>
        <dbReference type="Pfam" id="PF00078"/>
    </source>
</evidence>
<dbReference type="PANTHER" id="PTHR35450">
    <property type="entry name" value="REVERSE TRANSCRIPTASE DOMAIN-CONTAINING PROTEIN"/>
    <property type="match status" value="1"/>
</dbReference>
<dbReference type="EMBL" id="CAWUFR010000109">
    <property type="protein sequence ID" value="CAK6967747.1"/>
    <property type="molecule type" value="Genomic_DNA"/>
</dbReference>